<dbReference type="PROSITE" id="PS00923">
    <property type="entry name" value="ASP_GLU_RACEMASE_1"/>
    <property type="match status" value="1"/>
</dbReference>
<keyword evidence="3 7" id="KW-0133">Cell shape</keyword>
<evidence type="ECO:0000256" key="5">
    <source>
        <dbReference type="ARBA" id="ARBA00023235"/>
    </source>
</evidence>
<dbReference type="InterPro" id="IPR001920">
    <property type="entry name" value="Asp/Glu_race"/>
</dbReference>
<protein>
    <recommendedName>
        <fullName evidence="2 7">Glutamate racemase</fullName>
        <ecNumber evidence="2 7">5.1.1.3</ecNumber>
    </recommendedName>
</protein>
<dbReference type="RefSeq" id="WP_350342609.1">
    <property type="nucleotide sequence ID" value="NZ_CP158367.1"/>
</dbReference>
<feature type="binding site" evidence="7">
    <location>
        <begin position="76"/>
        <end position="77"/>
    </location>
    <ligand>
        <name>substrate</name>
    </ligand>
</feature>
<dbReference type="Pfam" id="PF01177">
    <property type="entry name" value="Asp_Glu_race"/>
    <property type="match status" value="1"/>
</dbReference>
<dbReference type="GO" id="GO:0071555">
    <property type="term" value="P:cell wall organization"/>
    <property type="evidence" value="ECO:0007669"/>
    <property type="project" value="UniProtKB-KW"/>
</dbReference>
<dbReference type="Gene3D" id="3.40.50.1860">
    <property type="match status" value="2"/>
</dbReference>
<dbReference type="FunFam" id="3.40.50.1860:FF:000001">
    <property type="entry name" value="Glutamate racemase"/>
    <property type="match status" value="1"/>
</dbReference>
<sequence>MSFNTNSIGLLDSGVGGLTVVKEISQILPKERMIYFGDTAKMPYGPREPKEVRSLVTDIINFLNTQDIKMMIVACNTATAVGLNYYQQKLSIPIIGVIEPGAQAAVDTTINKKIGVIGTEGTINSKSYEDAIKNIDPSMKVYSKACPLFVLLVENNLINTKEAKEVTKSYLTPLKEKGVDTLILGCTHYPIMEGLIQEVMGPGVRLVNSAKATAQLTKKILTKNKALYNEKRNPVHRYFVSGATAGFERVANKWLEGNTKAFRVDLEN</sequence>
<dbReference type="PANTHER" id="PTHR21198:SF2">
    <property type="entry name" value="GLUTAMATE RACEMASE"/>
    <property type="match status" value="1"/>
</dbReference>
<evidence type="ECO:0000256" key="6">
    <source>
        <dbReference type="ARBA" id="ARBA00023316"/>
    </source>
</evidence>
<dbReference type="InterPro" id="IPR033134">
    <property type="entry name" value="Asp/Glu_racemase_AS_2"/>
</dbReference>
<comment type="similarity">
    <text evidence="7">Belongs to the aspartate/glutamate racemases family.</text>
</comment>
<comment type="pathway">
    <text evidence="7">Cell wall biogenesis; peptidoglycan biosynthesis.</text>
</comment>
<dbReference type="HAMAP" id="MF_00258">
    <property type="entry name" value="Glu_racemase"/>
    <property type="match status" value="1"/>
</dbReference>
<comment type="catalytic activity">
    <reaction evidence="1 7">
        <text>L-glutamate = D-glutamate</text>
        <dbReference type="Rhea" id="RHEA:12813"/>
        <dbReference type="ChEBI" id="CHEBI:29985"/>
        <dbReference type="ChEBI" id="CHEBI:29986"/>
        <dbReference type="EC" id="5.1.1.3"/>
    </reaction>
</comment>
<dbReference type="EMBL" id="CP158367">
    <property type="protein sequence ID" value="XBX73847.1"/>
    <property type="molecule type" value="Genomic_DNA"/>
</dbReference>
<comment type="function">
    <text evidence="7">Provides the (R)-glutamate required for cell wall biosynthesis.</text>
</comment>
<feature type="binding site" evidence="7">
    <location>
        <begin position="187"/>
        <end position="188"/>
    </location>
    <ligand>
        <name>substrate</name>
    </ligand>
</feature>
<reference evidence="8" key="2">
    <citation type="submission" date="2024-06" db="EMBL/GenBank/DDBJ databases">
        <authorList>
            <person name="Petrova K.O."/>
            <person name="Toshchakov S.V."/>
            <person name="Boltjanskaja Y.V."/>
            <person name="Kevbrin V."/>
        </authorList>
    </citation>
    <scope>NUCLEOTIDE SEQUENCE</scope>
    <source>
        <strain evidence="8">Z-910T</strain>
    </source>
</reference>
<dbReference type="PROSITE" id="PS00924">
    <property type="entry name" value="ASP_GLU_RACEMASE_2"/>
    <property type="match status" value="1"/>
</dbReference>
<evidence type="ECO:0000256" key="3">
    <source>
        <dbReference type="ARBA" id="ARBA00022960"/>
    </source>
</evidence>
<gene>
    <name evidence="7 8" type="primary">murI</name>
    <name evidence="8" type="ORF">PRVXT_001858</name>
</gene>
<feature type="binding site" evidence="7">
    <location>
        <begin position="12"/>
        <end position="13"/>
    </location>
    <ligand>
        <name>substrate</name>
    </ligand>
</feature>
<feature type="active site" description="Proton donor/acceptor" evidence="7">
    <location>
        <position position="75"/>
    </location>
</feature>
<dbReference type="EC" id="5.1.1.3" evidence="2 7"/>
<accession>A0AAU7VIH8</accession>
<proteinExistence type="inferred from homology"/>
<dbReference type="AlphaFoldDB" id="A0AAU7VIH8"/>
<keyword evidence="5 7" id="KW-0413">Isomerase</keyword>
<evidence type="ECO:0000256" key="2">
    <source>
        <dbReference type="ARBA" id="ARBA00013090"/>
    </source>
</evidence>
<name>A0AAU7VIH8_9FIRM</name>
<dbReference type="InterPro" id="IPR018187">
    <property type="entry name" value="Asp/Glu_racemase_AS_1"/>
</dbReference>
<dbReference type="GO" id="GO:0008360">
    <property type="term" value="P:regulation of cell shape"/>
    <property type="evidence" value="ECO:0007669"/>
    <property type="project" value="UniProtKB-KW"/>
</dbReference>
<organism evidence="8">
    <name type="scientific">Proteinivorax tanatarense</name>
    <dbReference type="NCBI Taxonomy" id="1260629"/>
    <lineage>
        <taxon>Bacteria</taxon>
        <taxon>Bacillati</taxon>
        <taxon>Bacillota</taxon>
        <taxon>Clostridia</taxon>
        <taxon>Eubacteriales</taxon>
        <taxon>Proteinivoracaceae</taxon>
        <taxon>Proteinivorax</taxon>
    </lineage>
</organism>
<dbReference type="InterPro" id="IPR015942">
    <property type="entry name" value="Asp/Glu/hydantoin_racemase"/>
</dbReference>
<dbReference type="GO" id="GO:0009252">
    <property type="term" value="P:peptidoglycan biosynthetic process"/>
    <property type="evidence" value="ECO:0007669"/>
    <property type="project" value="UniProtKB-UniRule"/>
</dbReference>
<keyword evidence="6 7" id="KW-0961">Cell wall biogenesis/degradation</keyword>
<reference evidence="8" key="1">
    <citation type="journal article" date="2013" name="Extremophiles">
        <title>Proteinivorax tanatarense gen. nov., sp. nov., an anaerobic, haloalkaliphilic, proteolytic bacterium isolated from a decaying algal bloom, and proposal of Proteinivoraceae fam. nov.</title>
        <authorList>
            <person name="Kevbrin V."/>
            <person name="Boltyanskaya Y."/>
            <person name="Zhilina T."/>
            <person name="Kolganova T."/>
            <person name="Lavrentjeva E."/>
            <person name="Kuznetsov B."/>
        </authorList>
    </citation>
    <scope>NUCLEOTIDE SEQUENCE</scope>
    <source>
        <strain evidence="8">Z-910T</strain>
    </source>
</reference>
<feature type="active site" description="Proton donor/acceptor" evidence="7">
    <location>
        <position position="186"/>
    </location>
</feature>
<evidence type="ECO:0000313" key="8">
    <source>
        <dbReference type="EMBL" id="XBX73847.1"/>
    </source>
</evidence>
<dbReference type="PANTHER" id="PTHR21198">
    <property type="entry name" value="GLUTAMATE RACEMASE"/>
    <property type="match status" value="1"/>
</dbReference>
<dbReference type="SUPFAM" id="SSF53681">
    <property type="entry name" value="Aspartate/glutamate racemase"/>
    <property type="match status" value="2"/>
</dbReference>
<dbReference type="InterPro" id="IPR004391">
    <property type="entry name" value="Glu_race"/>
</dbReference>
<keyword evidence="4 7" id="KW-0573">Peptidoglycan synthesis</keyword>
<evidence type="ECO:0000256" key="4">
    <source>
        <dbReference type="ARBA" id="ARBA00022984"/>
    </source>
</evidence>
<evidence type="ECO:0000256" key="7">
    <source>
        <dbReference type="HAMAP-Rule" id="MF_00258"/>
    </source>
</evidence>
<evidence type="ECO:0000256" key="1">
    <source>
        <dbReference type="ARBA" id="ARBA00001602"/>
    </source>
</evidence>
<feature type="binding site" evidence="7">
    <location>
        <begin position="44"/>
        <end position="45"/>
    </location>
    <ligand>
        <name>substrate</name>
    </ligand>
</feature>
<dbReference type="NCBIfam" id="TIGR00067">
    <property type="entry name" value="glut_race"/>
    <property type="match status" value="1"/>
</dbReference>
<dbReference type="GO" id="GO:0008881">
    <property type="term" value="F:glutamate racemase activity"/>
    <property type="evidence" value="ECO:0007669"/>
    <property type="project" value="UniProtKB-UniRule"/>
</dbReference>